<feature type="domain" description="Pyruvate carboxyltransferase" evidence="4">
    <location>
        <begin position="15"/>
        <end position="282"/>
    </location>
</feature>
<dbReference type="EMBL" id="LAPT01000022">
    <property type="protein sequence ID" value="PXF32218.1"/>
    <property type="molecule type" value="Genomic_DNA"/>
</dbReference>
<dbReference type="InterPro" id="IPR013785">
    <property type="entry name" value="Aldolase_TIM"/>
</dbReference>
<keyword evidence="3 5" id="KW-0456">Lyase</keyword>
<dbReference type="Gene3D" id="3.20.20.70">
    <property type="entry name" value="Aldolase class I"/>
    <property type="match status" value="1"/>
</dbReference>
<dbReference type="InterPro" id="IPR000891">
    <property type="entry name" value="PYR_CT"/>
</dbReference>
<gene>
    <name evidence="5" type="ORF">WH50_05685</name>
</gene>
<comment type="similarity">
    <text evidence="1">Belongs to the HMG-CoA lyase family.</text>
</comment>
<sequence length="319" mass="33771">MSLFSALAAGERLQLAINEVMTRDGLQSEVLFVPTEAKIALVDQLSRTGLAKIEVTSFVSPKAIPNLRDAAEVMAEIIRHPGVTYVALVPNVRGAERALACSVDEINLVMSIGEEHNLANMRMTCAQSLAQFADVMSLLQGSPMKVNGTLATAFGCPFGGRQSDERVRWAIDAYLELGMHSITLADTTGMAFPRQVYERVAAVRSAYPQLPLTLHFHNTRGMGLANVLAAVEAGARSFDASLGGIGGCPYAPGASGNISTEDTVHMLEGCGIATGVDLDALLAIGRELPTLLGHDLPGQILKAGKSSELRQRGSVKAQS</sequence>
<dbReference type="PANTHER" id="PTHR42738:SF7">
    <property type="entry name" value="HYDROXYMETHYLGLUTARYL-COA LYASE"/>
    <property type="match status" value="1"/>
</dbReference>
<proteinExistence type="inferred from homology"/>
<organism evidence="5 6">
    <name type="scientific">Pokkaliibacter plantistimulans</name>
    <dbReference type="NCBI Taxonomy" id="1635171"/>
    <lineage>
        <taxon>Bacteria</taxon>
        <taxon>Pseudomonadati</taxon>
        <taxon>Pseudomonadota</taxon>
        <taxon>Gammaproteobacteria</taxon>
        <taxon>Oceanospirillales</taxon>
        <taxon>Balneatrichaceae</taxon>
        <taxon>Pokkaliibacter</taxon>
    </lineage>
</organism>
<evidence type="ECO:0000259" key="4">
    <source>
        <dbReference type="PROSITE" id="PS50991"/>
    </source>
</evidence>
<accession>A0ABX5M3S2</accession>
<name>A0ABX5M3S2_9GAMM</name>
<dbReference type="SUPFAM" id="SSF51569">
    <property type="entry name" value="Aldolase"/>
    <property type="match status" value="1"/>
</dbReference>
<evidence type="ECO:0000313" key="5">
    <source>
        <dbReference type="EMBL" id="PXF32218.1"/>
    </source>
</evidence>
<dbReference type="GO" id="GO:0016829">
    <property type="term" value="F:lyase activity"/>
    <property type="evidence" value="ECO:0007669"/>
    <property type="project" value="UniProtKB-KW"/>
</dbReference>
<dbReference type="Pfam" id="PF00682">
    <property type="entry name" value="HMGL-like"/>
    <property type="match status" value="1"/>
</dbReference>
<evidence type="ECO:0000256" key="2">
    <source>
        <dbReference type="ARBA" id="ARBA00022723"/>
    </source>
</evidence>
<dbReference type="PROSITE" id="PS50991">
    <property type="entry name" value="PYR_CT"/>
    <property type="match status" value="1"/>
</dbReference>
<dbReference type="CDD" id="cd07938">
    <property type="entry name" value="DRE_TIM_HMGL"/>
    <property type="match status" value="1"/>
</dbReference>
<keyword evidence="2" id="KW-0479">Metal-binding</keyword>
<dbReference type="Proteomes" id="UP000248090">
    <property type="component" value="Unassembled WGS sequence"/>
</dbReference>
<evidence type="ECO:0000256" key="1">
    <source>
        <dbReference type="ARBA" id="ARBA00009405"/>
    </source>
</evidence>
<dbReference type="RefSeq" id="WP_110186458.1">
    <property type="nucleotide sequence ID" value="NZ_CP177354.1"/>
</dbReference>
<dbReference type="NCBIfam" id="NF004283">
    <property type="entry name" value="PRK05692.1"/>
    <property type="match status" value="1"/>
</dbReference>
<evidence type="ECO:0000256" key="3">
    <source>
        <dbReference type="ARBA" id="ARBA00023239"/>
    </source>
</evidence>
<evidence type="ECO:0000313" key="6">
    <source>
        <dbReference type="Proteomes" id="UP000248090"/>
    </source>
</evidence>
<comment type="caution">
    <text evidence="5">The sequence shown here is derived from an EMBL/GenBank/DDBJ whole genome shotgun (WGS) entry which is preliminary data.</text>
</comment>
<keyword evidence="6" id="KW-1185">Reference proteome</keyword>
<protein>
    <submittedName>
        <fullName evidence="5">Hydroxymethylglutaryl-CoA lyase</fullName>
    </submittedName>
</protein>
<dbReference type="PANTHER" id="PTHR42738">
    <property type="entry name" value="HYDROXYMETHYLGLUTARYL-COA LYASE"/>
    <property type="match status" value="1"/>
</dbReference>
<dbReference type="InterPro" id="IPR043594">
    <property type="entry name" value="HMGL"/>
</dbReference>
<reference evidence="5 6" key="1">
    <citation type="submission" date="2015-03" db="EMBL/GenBank/DDBJ databases">
        <authorList>
            <person name="Krishnan R."/>
            <person name="Midha S."/>
            <person name="Patil P.B."/>
            <person name="Rameshkumar N."/>
        </authorList>
    </citation>
    <scope>NUCLEOTIDE SEQUENCE [LARGE SCALE GENOMIC DNA]</scope>
    <source>
        <strain evidence="5 6">L1E11</strain>
    </source>
</reference>